<keyword evidence="11" id="KW-0732">Signal</keyword>
<evidence type="ECO:0000256" key="6">
    <source>
        <dbReference type="ARBA" id="ARBA00022824"/>
    </source>
</evidence>
<dbReference type="Pfam" id="PF07819">
    <property type="entry name" value="PGAP1"/>
    <property type="match status" value="1"/>
</dbReference>
<dbReference type="RefSeq" id="XP_020044742.1">
    <property type="nucleotide sequence ID" value="XM_020189447.1"/>
</dbReference>
<dbReference type="FunFam" id="3.40.50.1820:FF:000056">
    <property type="entry name" value="GPI inositol-deacylase"/>
    <property type="match status" value="1"/>
</dbReference>
<gene>
    <name evidence="14" type="ORF">ASCRUDRAFT_16792</name>
</gene>
<comment type="function">
    <text evidence="10">Involved in inositol deacylation of GPI-anchored proteins which plays important roles in the quality control and ER-associated degradation of GPI-anchored proteins.</text>
</comment>
<dbReference type="InterPro" id="IPR056824">
    <property type="entry name" value="PGAP1_TMD"/>
</dbReference>
<dbReference type="GO" id="GO:0005789">
    <property type="term" value="C:endoplasmic reticulum membrane"/>
    <property type="evidence" value="ECO:0007669"/>
    <property type="project" value="UniProtKB-SubCell"/>
</dbReference>
<feature type="domain" description="GPI inositol-deacylase transmembrane" evidence="13">
    <location>
        <begin position="694"/>
        <end position="1005"/>
    </location>
</feature>
<dbReference type="InterPro" id="IPR012908">
    <property type="entry name" value="PGAP1-ab_dom-like"/>
</dbReference>
<keyword evidence="15" id="KW-1185">Reference proteome</keyword>
<dbReference type="Pfam" id="PF25140">
    <property type="entry name" value="PGAP1_TMD"/>
    <property type="match status" value="1"/>
</dbReference>
<evidence type="ECO:0000259" key="12">
    <source>
        <dbReference type="Pfam" id="PF07819"/>
    </source>
</evidence>
<name>A0A1D2VA45_9ASCO</name>
<feature type="transmembrane region" description="Helical" evidence="10">
    <location>
        <begin position="735"/>
        <end position="755"/>
    </location>
</feature>
<keyword evidence="5 10" id="KW-0378">Hydrolase</keyword>
<dbReference type="Gene3D" id="3.40.50.1820">
    <property type="entry name" value="alpha/beta hydrolase"/>
    <property type="match status" value="1"/>
</dbReference>
<feature type="transmembrane region" description="Helical" evidence="10">
    <location>
        <begin position="860"/>
        <end position="885"/>
    </location>
</feature>
<dbReference type="GeneID" id="30963083"/>
<keyword evidence="3 10" id="KW-0813">Transport</keyword>
<evidence type="ECO:0000256" key="8">
    <source>
        <dbReference type="ARBA" id="ARBA00022989"/>
    </source>
</evidence>
<evidence type="ECO:0000256" key="4">
    <source>
        <dbReference type="ARBA" id="ARBA00022692"/>
    </source>
</evidence>
<evidence type="ECO:0000259" key="13">
    <source>
        <dbReference type="Pfam" id="PF25140"/>
    </source>
</evidence>
<comment type="subcellular location">
    <subcellularLocation>
        <location evidence="1">Endoplasmic reticulum membrane</location>
        <topology evidence="1">Multi-pass membrane protein</topology>
    </subcellularLocation>
</comment>
<dbReference type="Pfam" id="PF25141">
    <property type="entry name" value="PGAP1_2nd"/>
    <property type="match status" value="1"/>
</dbReference>
<dbReference type="GO" id="GO:0036503">
    <property type="term" value="P:ERAD pathway"/>
    <property type="evidence" value="ECO:0007669"/>
    <property type="project" value="EnsemblFungi"/>
</dbReference>
<dbReference type="STRING" id="1344418.A0A1D2VA45"/>
<dbReference type="InParanoid" id="A0A1D2VA45"/>
<evidence type="ECO:0000256" key="7">
    <source>
        <dbReference type="ARBA" id="ARBA00022927"/>
    </source>
</evidence>
<organism evidence="14 15">
    <name type="scientific">Ascoidea rubescens DSM 1968</name>
    <dbReference type="NCBI Taxonomy" id="1344418"/>
    <lineage>
        <taxon>Eukaryota</taxon>
        <taxon>Fungi</taxon>
        <taxon>Dikarya</taxon>
        <taxon>Ascomycota</taxon>
        <taxon>Saccharomycotina</taxon>
        <taxon>Saccharomycetes</taxon>
        <taxon>Ascoideaceae</taxon>
        <taxon>Ascoidea</taxon>
    </lineage>
</organism>
<sequence>FITIVTSLLIAYVLNTNLNGPDCQSCRMSYMIPAYAKLNAFDSSHTRFASKYSLYLYREQYKDTNPNDNTLFLNGIPVLFIPGNAGSYKQARALAAEAATQYYTTKKDLLNLNKNIQNLDFFTADFNEDFTAFHGRTLLDQAEYLNDAIKFILSLYNHPHNYKQSVIIVAHSMGGIVARAMLSLPNYKKKSINTIITLATPHSIPPATFDGDIIKVYSAVDKFWRYNFLNLSKTHSKNIYDNPLKNVSLISITGGRSDTTLPADYTSLASLVPKSNGFTVFTTGIPGVWTPIDHLAIVWCDQLRKVLSKTLFQLINSNSPTGTYGLNKRMEIFKRNLLSGFDSYTYPDSLNFTHKLKINNDQITWVLNDSPKTIPINNLESKKSENKITPDFTVFNIPNDEKYEFTILSSLPFEQIKKFKSSTKSSVLICKNSTDTEKNSNLPLKLIDYSKPYNNHKNQNLQIQLNCIDVSHHYQIIPKSTNKIKSPLESSIGDKELPFNIIQLYYKTLTCFDYILVSQPIIPKKSHNDNDFLLANLVKSTFSNIQINSNFLNILFKGVTVKLSNTRSISVNINFKDIWDSIFAYKMTVKQYPLDLKKFTIKNDQNFAMVFRQWIQQNYESKWLFDFNNNQKQHISFHSIAPFIPFKLPVGSKENSLNFQVLSDSISNNDTIEINLKLDLLQSLRSFALRFRLALASFPLAIVYMVLTIQFHHYSNTGTFPKFDNSLMKLCEVNKILPTFLVLLVFTPIMSNFSIQRVLRYFDFVGYLSNIDDINLIEDDIHVNNYFLGLENGLNLLLGPFFHILSIGIVYLFYHVLFLIIQFLVLIRKTIGFGKNVEKFRNDKTSGKIINSKRRLIGNVVLLILIGFYVPFQFAFIICCGVQFVTCFKMMENIKKMILNRLNYNISFLMLILWTLPINITIIIVFIHNFAVNWRTGFSSHHNFVSIIAILLLVERNSNKVMINQNKSKIMKDVTNLILVLSVIYSGIYGMRNSWWLHHLFNINC</sequence>
<evidence type="ECO:0000256" key="10">
    <source>
        <dbReference type="RuleBase" id="RU365011"/>
    </source>
</evidence>
<dbReference type="GO" id="GO:0016050">
    <property type="term" value="P:vesicle organization"/>
    <property type="evidence" value="ECO:0007669"/>
    <property type="project" value="EnsemblFungi"/>
</dbReference>
<dbReference type="GO" id="GO:0050185">
    <property type="term" value="F:phosphatidylinositol deacylase activity"/>
    <property type="evidence" value="ECO:0007669"/>
    <property type="project" value="EnsemblFungi"/>
</dbReference>
<dbReference type="Proteomes" id="UP000095038">
    <property type="component" value="Unassembled WGS sequence"/>
</dbReference>
<dbReference type="OrthoDB" id="348976at2759"/>
<proteinExistence type="inferred from homology"/>
<feature type="transmembrane region" description="Helical" evidence="10">
    <location>
        <begin position="906"/>
        <end position="931"/>
    </location>
</feature>
<dbReference type="EC" id="3.1.-.-" evidence="10"/>
<dbReference type="GO" id="GO:0006505">
    <property type="term" value="P:GPI anchor metabolic process"/>
    <property type="evidence" value="ECO:0007669"/>
    <property type="project" value="EnsemblFungi"/>
</dbReference>
<comment type="similarity">
    <text evidence="2 10">Belongs to the GPI inositol-deacylase family.</text>
</comment>
<keyword evidence="7 10" id="KW-0653">Protein transport</keyword>
<evidence type="ECO:0000313" key="14">
    <source>
        <dbReference type="EMBL" id="ODV58435.1"/>
    </source>
</evidence>
<feature type="chain" id="PRO_5013357385" description="GPI inositol-deacylase" evidence="11">
    <location>
        <begin position="16"/>
        <end position="1005"/>
    </location>
</feature>
<dbReference type="PANTHER" id="PTHR15495:SF7">
    <property type="entry name" value="GPI INOSITOL-DEACYLASE"/>
    <property type="match status" value="1"/>
</dbReference>
<evidence type="ECO:0000256" key="2">
    <source>
        <dbReference type="ARBA" id="ARBA00006931"/>
    </source>
</evidence>
<feature type="non-terminal residue" evidence="14">
    <location>
        <position position="1005"/>
    </location>
</feature>
<keyword evidence="9 10" id="KW-0472">Membrane</keyword>
<dbReference type="GO" id="GO:0006621">
    <property type="term" value="P:protein retention in ER lumen"/>
    <property type="evidence" value="ECO:0007669"/>
    <property type="project" value="EnsemblFungi"/>
</dbReference>
<feature type="transmembrane region" description="Helical" evidence="10">
    <location>
        <begin position="801"/>
        <end position="827"/>
    </location>
</feature>
<dbReference type="PANTHER" id="PTHR15495">
    <property type="entry name" value="NEGATIVE REGULATOR OF VESICLE FORMATION-RELATED"/>
    <property type="match status" value="1"/>
</dbReference>
<dbReference type="EMBL" id="KV454492">
    <property type="protein sequence ID" value="ODV58435.1"/>
    <property type="molecule type" value="Genomic_DNA"/>
</dbReference>
<dbReference type="GO" id="GO:0006888">
    <property type="term" value="P:endoplasmic reticulum to Golgi vesicle-mediated transport"/>
    <property type="evidence" value="ECO:0007669"/>
    <property type="project" value="EnsemblFungi"/>
</dbReference>
<evidence type="ECO:0000256" key="9">
    <source>
        <dbReference type="ARBA" id="ARBA00023136"/>
    </source>
</evidence>
<dbReference type="GO" id="GO:0034368">
    <property type="term" value="P:protein-lipid complex remodeling"/>
    <property type="evidence" value="ECO:0007669"/>
    <property type="project" value="EnsemblFungi"/>
</dbReference>
<dbReference type="InterPro" id="IPR029058">
    <property type="entry name" value="AB_hydrolase_fold"/>
</dbReference>
<evidence type="ECO:0000256" key="1">
    <source>
        <dbReference type="ARBA" id="ARBA00004477"/>
    </source>
</evidence>
<keyword evidence="8 10" id="KW-1133">Transmembrane helix</keyword>
<keyword evidence="4 10" id="KW-0812">Transmembrane</keyword>
<evidence type="ECO:0000256" key="11">
    <source>
        <dbReference type="SAM" id="SignalP"/>
    </source>
</evidence>
<accession>A0A1D2VA45</accession>
<dbReference type="SUPFAM" id="SSF53474">
    <property type="entry name" value="alpha/beta-Hydrolases"/>
    <property type="match status" value="1"/>
</dbReference>
<protein>
    <recommendedName>
        <fullName evidence="10">GPI inositol-deacylase</fullName>
        <ecNumber evidence="10">3.1.-.-</ecNumber>
    </recommendedName>
</protein>
<feature type="domain" description="GPI inositol-deacylase PGAP1-like alpha/beta" evidence="12">
    <location>
        <begin position="73"/>
        <end position="313"/>
    </location>
</feature>
<feature type="non-terminal residue" evidence="14">
    <location>
        <position position="1"/>
    </location>
</feature>
<dbReference type="GO" id="GO:0015031">
    <property type="term" value="P:protein transport"/>
    <property type="evidence" value="ECO:0007669"/>
    <property type="project" value="UniProtKB-KW"/>
</dbReference>
<reference evidence="15" key="1">
    <citation type="submission" date="2016-05" db="EMBL/GenBank/DDBJ databases">
        <title>Comparative genomics of biotechnologically important yeasts.</title>
        <authorList>
            <consortium name="DOE Joint Genome Institute"/>
            <person name="Riley R."/>
            <person name="Haridas S."/>
            <person name="Wolfe K.H."/>
            <person name="Lopes M.R."/>
            <person name="Hittinger C.T."/>
            <person name="Goker M."/>
            <person name="Salamov A."/>
            <person name="Wisecaver J."/>
            <person name="Long T.M."/>
            <person name="Aerts A.L."/>
            <person name="Barry K."/>
            <person name="Choi C."/>
            <person name="Clum A."/>
            <person name="Coughlan A.Y."/>
            <person name="Deshpande S."/>
            <person name="Douglass A.P."/>
            <person name="Hanson S.J."/>
            <person name="Klenk H.-P."/>
            <person name="Labutti K."/>
            <person name="Lapidus A."/>
            <person name="Lindquist E."/>
            <person name="Lipzen A."/>
            <person name="Meier-Kolthoff J.P."/>
            <person name="Ohm R.A."/>
            <person name="Otillar R.P."/>
            <person name="Pangilinan J."/>
            <person name="Peng Y."/>
            <person name="Rokas A."/>
            <person name="Rosa C.A."/>
            <person name="Scheuner C."/>
            <person name="Sibirny A.A."/>
            <person name="Slot J.C."/>
            <person name="Stielow J.B."/>
            <person name="Sun H."/>
            <person name="Kurtzman C.P."/>
            <person name="Blackwell M."/>
            <person name="Grigoriev I.V."/>
            <person name="Jeffries T.W."/>
        </authorList>
    </citation>
    <scope>NUCLEOTIDE SEQUENCE [LARGE SCALE GENOMIC DNA]</scope>
    <source>
        <strain evidence="15">DSM 1968</strain>
    </source>
</reference>
<keyword evidence="6 10" id="KW-0256">Endoplasmic reticulum</keyword>
<feature type="signal peptide" evidence="11">
    <location>
        <begin position="1"/>
        <end position="15"/>
    </location>
</feature>
<evidence type="ECO:0000256" key="5">
    <source>
        <dbReference type="ARBA" id="ARBA00022801"/>
    </source>
</evidence>
<evidence type="ECO:0000313" key="15">
    <source>
        <dbReference type="Proteomes" id="UP000095038"/>
    </source>
</evidence>
<feature type="transmembrane region" description="Helical" evidence="10">
    <location>
        <begin position="974"/>
        <end position="991"/>
    </location>
</feature>
<dbReference type="FunCoup" id="A0A1D2VA45">
    <property type="interactions" value="49"/>
</dbReference>
<evidence type="ECO:0000256" key="3">
    <source>
        <dbReference type="ARBA" id="ARBA00022448"/>
    </source>
</evidence>
<feature type="transmembrane region" description="Helical" evidence="10">
    <location>
        <begin position="693"/>
        <end position="715"/>
    </location>
</feature>
<dbReference type="AlphaFoldDB" id="A0A1D2VA45"/>
<dbReference type="InterPro" id="IPR039529">
    <property type="entry name" value="PGAP1/BST1"/>
</dbReference>